<dbReference type="InterPro" id="IPR001638">
    <property type="entry name" value="Solute-binding_3/MltF_N"/>
</dbReference>
<dbReference type="Gene3D" id="3.40.190.10">
    <property type="entry name" value="Periplasmic binding protein-like II"/>
    <property type="match status" value="2"/>
</dbReference>
<dbReference type="CDD" id="cd13690">
    <property type="entry name" value="PBP2_GluB"/>
    <property type="match status" value="1"/>
</dbReference>
<evidence type="ECO:0000256" key="2">
    <source>
        <dbReference type="ARBA" id="ARBA00022448"/>
    </source>
</evidence>
<dbReference type="EMBL" id="BAABHK010000001">
    <property type="protein sequence ID" value="GAA4620285.1"/>
    <property type="molecule type" value="Genomic_DNA"/>
</dbReference>
<reference evidence="7" key="1">
    <citation type="journal article" date="2019" name="Int. J. Syst. Evol. Microbiol.">
        <title>The Global Catalogue of Microorganisms (GCM) 10K type strain sequencing project: providing services to taxonomists for standard genome sequencing and annotation.</title>
        <authorList>
            <consortium name="The Broad Institute Genomics Platform"/>
            <consortium name="The Broad Institute Genome Sequencing Center for Infectious Disease"/>
            <person name="Wu L."/>
            <person name="Ma J."/>
        </authorList>
    </citation>
    <scope>NUCLEOTIDE SEQUENCE [LARGE SCALE GENOMIC DNA]</scope>
    <source>
        <strain evidence="7">JCM 17939</strain>
    </source>
</reference>
<dbReference type="InterPro" id="IPR051455">
    <property type="entry name" value="Bact_solute-bind_prot3"/>
</dbReference>
<accession>A0ABP8TZJ3</accession>
<dbReference type="SMART" id="SM00062">
    <property type="entry name" value="PBPb"/>
    <property type="match status" value="1"/>
</dbReference>
<feature type="chain" id="PRO_5045589629" evidence="4">
    <location>
        <begin position="27"/>
        <end position="313"/>
    </location>
</feature>
<keyword evidence="7" id="KW-1185">Reference proteome</keyword>
<evidence type="ECO:0000256" key="3">
    <source>
        <dbReference type="ARBA" id="ARBA00022729"/>
    </source>
</evidence>
<name>A0ABP8TZJ3_9ACTN</name>
<comment type="caution">
    <text evidence="6">The sequence shown here is derived from an EMBL/GenBank/DDBJ whole genome shotgun (WGS) entry which is preliminary data.</text>
</comment>
<evidence type="ECO:0000313" key="7">
    <source>
        <dbReference type="Proteomes" id="UP001501442"/>
    </source>
</evidence>
<dbReference type="RefSeq" id="WP_345428631.1">
    <property type="nucleotide sequence ID" value="NZ_BAABHK010000001.1"/>
</dbReference>
<dbReference type="Proteomes" id="UP001501442">
    <property type="component" value="Unassembled WGS sequence"/>
</dbReference>
<evidence type="ECO:0000259" key="5">
    <source>
        <dbReference type="SMART" id="SM00062"/>
    </source>
</evidence>
<sequence length="313" mass="32586">MILVDAKRRMCAALIPACALVAAASACGDGSGQGLPPASGSADAYQQVIDAAPTARGSDIPAGSLMAKIKSRGTLIVGGTETAALFSLKDPISGKTRGFDAGLAAMLAKYIIGKPDVKLMQVSVNTREALLQNGTVDTVFATYTITPERAKKVAFAGPYYSSGDAILVKKGEKSINSASDLNNRTVCTETSSVAANDIKKAAPKAKVVLFDQNTQCVQAVEDGRADAYVLDQGILLGDAYRDHKVTVVGQPFTTEPYGIGLSQSAPEMKTFVNNWLKLIQTNGQWSELWKATIGTAVSGDAPRPLAIGSVAGS</sequence>
<keyword evidence="3 4" id="KW-0732">Signal</keyword>
<evidence type="ECO:0000256" key="1">
    <source>
        <dbReference type="ARBA" id="ARBA00010333"/>
    </source>
</evidence>
<dbReference type="PANTHER" id="PTHR30085">
    <property type="entry name" value="AMINO ACID ABC TRANSPORTER PERMEASE"/>
    <property type="match status" value="1"/>
</dbReference>
<proteinExistence type="inferred from homology"/>
<dbReference type="SUPFAM" id="SSF53850">
    <property type="entry name" value="Periplasmic binding protein-like II"/>
    <property type="match status" value="1"/>
</dbReference>
<dbReference type="PROSITE" id="PS51257">
    <property type="entry name" value="PROKAR_LIPOPROTEIN"/>
    <property type="match status" value="1"/>
</dbReference>
<dbReference type="PANTHER" id="PTHR30085:SF6">
    <property type="entry name" value="ABC TRANSPORTER GLUTAMINE-BINDING PROTEIN GLNH"/>
    <property type="match status" value="1"/>
</dbReference>
<feature type="domain" description="Solute-binding protein family 3/N-terminal" evidence="5">
    <location>
        <begin position="74"/>
        <end position="296"/>
    </location>
</feature>
<comment type="similarity">
    <text evidence="1">Belongs to the bacterial solute-binding protein 3 family.</text>
</comment>
<feature type="signal peptide" evidence="4">
    <location>
        <begin position="1"/>
        <end position="26"/>
    </location>
</feature>
<dbReference type="Pfam" id="PF00497">
    <property type="entry name" value="SBP_bac_3"/>
    <property type="match status" value="1"/>
</dbReference>
<organism evidence="6 7">
    <name type="scientific">Actinoallomurus vinaceus</name>
    <dbReference type="NCBI Taxonomy" id="1080074"/>
    <lineage>
        <taxon>Bacteria</taxon>
        <taxon>Bacillati</taxon>
        <taxon>Actinomycetota</taxon>
        <taxon>Actinomycetes</taxon>
        <taxon>Streptosporangiales</taxon>
        <taxon>Thermomonosporaceae</taxon>
        <taxon>Actinoallomurus</taxon>
    </lineage>
</organism>
<gene>
    <name evidence="6" type="ORF">GCM10023196_003660</name>
</gene>
<keyword evidence="2" id="KW-0813">Transport</keyword>
<evidence type="ECO:0000313" key="6">
    <source>
        <dbReference type="EMBL" id="GAA4620285.1"/>
    </source>
</evidence>
<protein>
    <submittedName>
        <fullName evidence="6">Glutamate ABC transporter substrate-binding protein</fullName>
    </submittedName>
</protein>
<evidence type="ECO:0000256" key="4">
    <source>
        <dbReference type="SAM" id="SignalP"/>
    </source>
</evidence>